<evidence type="ECO:0000256" key="1">
    <source>
        <dbReference type="SAM" id="Phobius"/>
    </source>
</evidence>
<dbReference type="PATRIC" id="fig|33036.3.peg.619"/>
<keyword evidence="3" id="KW-1185">Reference proteome</keyword>
<gene>
    <name evidence="2" type="ORF">HMPREF3200_00622</name>
</gene>
<name>A0A133KGH1_9FIRM</name>
<dbReference type="Proteomes" id="UP000070383">
    <property type="component" value="Unassembled WGS sequence"/>
</dbReference>
<sequence length="326" mass="36308">MNNIYDKINDMDFATDEIDLSDLEKARLMKVAKAYSKKSYKKKIIAIACALILVAGFGISPARAELVKVATDVKVSMMEAFGASPDSYKYVTSLNQPISLGDDDFVIGNLAFDNKFLFINTLRKADEQDTKLNSTIYKLVVNGKTYKLRGSSGSEVLLEDGKTTSENLMLNFDEEFPSIENADVDLYYMNGNATKVVSLKADVNTVNDENKILAENMPLNNQAKISLMKINPISLTCLIENLDDGYVYDLEGLDKDGRKVSLDERLMEDGKASFVYNASFSDLSLDEIRDGREIKFSLKASKRNKESGKETDGNYQTISEFTCSCN</sequence>
<evidence type="ECO:0008006" key="4">
    <source>
        <dbReference type="Google" id="ProtNLM"/>
    </source>
</evidence>
<dbReference type="RefSeq" id="WP_060929151.1">
    <property type="nucleotide sequence ID" value="NZ_KQ955265.1"/>
</dbReference>
<dbReference type="OrthoDB" id="1693133at2"/>
<evidence type="ECO:0000313" key="3">
    <source>
        <dbReference type="Proteomes" id="UP000070383"/>
    </source>
</evidence>
<dbReference type="AlphaFoldDB" id="A0A133KGH1"/>
<protein>
    <recommendedName>
        <fullName evidence="4">DUF4179 domain-containing protein</fullName>
    </recommendedName>
</protein>
<dbReference type="EMBL" id="LRPM01000022">
    <property type="protein sequence ID" value="KWZ78610.1"/>
    <property type="molecule type" value="Genomic_DNA"/>
</dbReference>
<keyword evidence="1" id="KW-0812">Transmembrane</keyword>
<dbReference type="STRING" id="33036.HMPREF3200_00622"/>
<keyword evidence="1" id="KW-1133">Transmembrane helix</keyword>
<accession>A0A133KGH1</accession>
<evidence type="ECO:0000313" key="2">
    <source>
        <dbReference type="EMBL" id="KWZ78610.1"/>
    </source>
</evidence>
<keyword evidence="1" id="KW-0472">Membrane</keyword>
<feature type="transmembrane region" description="Helical" evidence="1">
    <location>
        <begin position="44"/>
        <end position="62"/>
    </location>
</feature>
<comment type="caution">
    <text evidence="2">The sequence shown here is derived from an EMBL/GenBank/DDBJ whole genome shotgun (WGS) entry which is preliminary data.</text>
</comment>
<organism evidence="2 3">
    <name type="scientific">Anaerococcus tetradius</name>
    <dbReference type="NCBI Taxonomy" id="33036"/>
    <lineage>
        <taxon>Bacteria</taxon>
        <taxon>Bacillati</taxon>
        <taxon>Bacillota</taxon>
        <taxon>Tissierellia</taxon>
        <taxon>Tissierellales</taxon>
        <taxon>Peptoniphilaceae</taxon>
        <taxon>Anaerococcus</taxon>
    </lineage>
</organism>
<reference evidence="3" key="1">
    <citation type="submission" date="2016-01" db="EMBL/GenBank/DDBJ databases">
        <authorList>
            <person name="Mitreva M."/>
            <person name="Pepin K.H."/>
            <person name="Mihindukulasuriya K.A."/>
            <person name="Fulton R."/>
            <person name="Fronick C."/>
            <person name="O'Laughlin M."/>
            <person name="Miner T."/>
            <person name="Herter B."/>
            <person name="Rosa B.A."/>
            <person name="Cordes M."/>
            <person name="Tomlinson C."/>
            <person name="Wollam A."/>
            <person name="Palsikar V.B."/>
            <person name="Mardis E.R."/>
            <person name="Wilson R.K."/>
        </authorList>
    </citation>
    <scope>NUCLEOTIDE SEQUENCE [LARGE SCALE GENOMIC DNA]</scope>
    <source>
        <strain evidence="3">MJR8151</strain>
    </source>
</reference>
<proteinExistence type="predicted"/>